<evidence type="ECO:0000313" key="1">
    <source>
        <dbReference type="EMBL" id="TNN20876.1"/>
    </source>
</evidence>
<proteinExistence type="predicted"/>
<dbReference type="AlphaFoldDB" id="A0A4Z2DWI4"/>
<gene>
    <name evidence="1" type="ORF">EWB00_002947</name>
</gene>
<reference evidence="1 2" key="1">
    <citation type="submission" date="2019-03" db="EMBL/GenBank/DDBJ databases">
        <title>An improved genome assembly of the fluke Schistosoma japonicum.</title>
        <authorList>
            <person name="Hu W."/>
            <person name="Luo F."/>
            <person name="Yin M."/>
            <person name="Mo X."/>
            <person name="Sun C."/>
            <person name="Wu Q."/>
            <person name="Zhu B."/>
            <person name="Xiang M."/>
            <person name="Wang J."/>
            <person name="Wang Y."/>
            <person name="Zhang T."/>
            <person name="Xu B."/>
            <person name="Zheng H."/>
            <person name="Feng Z."/>
        </authorList>
    </citation>
    <scope>NUCLEOTIDE SEQUENCE [LARGE SCALE GENOMIC DNA]</scope>
    <source>
        <strain evidence="1">HuSjv2</strain>
        <tissue evidence="1">Worms</tissue>
    </source>
</reference>
<name>A0A4Z2DWI4_SCHJA</name>
<keyword evidence="2" id="KW-1185">Reference proteome</keyword>
<sequence length="61" mass="7270">MWQSRIRLLENVYKHICIQKVLSTRAKKAIFAFKEIRASFCKTYAFCITLEFYSNCSKPDE</sequence>
<dbReference type="EMBL" id="SKCS01000019">
    <property type="protein sequence ID" value="TNN20876.1"/>
    <property type="molecule type" value="Genomic_DNA"/>
</dbReference>
<organism evidence="1 2">
    <name type="scientific">Schistosoma japonicum</name>
    <name type="common">Blood fluke</name>
    <dbReference type="NCBI Taxonomy" id="6182"/>
    <lineage>
        <taxon>Eukaryota</taxon>
        <taxon>Metazoa</taxon>
        <taxon>Spiralia</taxon>
        <taxon>Lophotrochozoa</taxon>
        <taxon>Platyhelminthes</taxon>
        <taxon>Trematoda</taxon>
        <taxon>Digenea</taxon>
        <taxon>Strigeidida</taxon>
        <taxon>Schistosomatoidea</taxon>
        <taxon>Schistosomatidae</taxon>
        <taxon>Schistosoma</taxon>
    </lineage>
</organism>
<accession>A0A4Z2DWI4</accession>
<dbReference type="Proteomes" id="UP000311919">
    <property type="component" value="Unassembled WGS sequence"/>
</dbReference>
<protein>
    <submittedName>
        <fullName evidence="1">Uncharacterized protein</fullName>
    </submittedName>
</protein>
<evidence type="ECO:0000313" key="2">
    <source>
        <dbReference type="Proteomes" id="UP000311919"/>
    </source>
</evidence>
<comment type="caution">
    <text evidence="1">The sequence shown here is derived from an EMBL/GenBank/DDBJ whole genome shotgun (WGS) entry which is preliminary data.</text>
</comment>